<keyword evidence="4" id="KW-1185">Reference proteome</keyword>
<organism evidence="3 4">
    <name type="scientific">Jaminaea rosea</name>
    <dbReference type="NCBI Taxonomy" id="1569628"/>
    <lineage>
        <taxon>Eukaryota</taxon>
        <taxon>Fungi</taxon>
        <taxon>Dikarya</taxon>
        <taxon>Basidiomycota</taxon>
        <taxon>Ustilaginomycotina</taxon>
        <taxon>Exobasidiomycetes</taxon>
        <taxon>Microstromatales</taxon>
        <taxon>Microstromatales incertae sedis</taxon>
        <taxon>Jaminaea</taxon>
    </lineage>
</organism>
<dbReference type="PRINTS" id="PR00081">
    <property type="entry name" value="GDHRDH"/>
</dbReference>
<gene>
    <name evidence="3" type="ORF">BDZ90DRAFT_278540</name>
</gene>
<reference evidence="3 4" key="1">
    <citation type="journal article" date="2018" name="Mol. Biol. Evol.">
        <title>Broad Genomic Sampling Reveals a Smut Pathogenic Ancestry of the Fungal Clade Ustilaginomycotina.</title>
        <authorList>
            <person name="Kijpornyongpan T."/>
            <person name="Mondo S.J."/>
            <person name="Barry K."/>
            <person name="Sandor L."/>
            <person name="Lee J."/>
            <person name="Lipzen A."/>
            <person name="Pangilinan J."/>
            <person name="LaButti K."/>
            <person name="Hainaut M."/>
            <person name="Henrissat B."/>
            <person name="Grigoriev I.V."/>
            <person name="Spatafora J.W."/>
            <person name="Aime M.C."/>
        </authorList>
    </citation>
    <scope>NUCLEOTIDE SEQUENCE [LARGE SCALE GENOMIC DNA]</scope>
    <source>
        <strain evidence="3 4">MCA 5214</strain>
    </source>
</reference>
<name>A0A316UZ08_9BASI</name>
<dbReference type="GO" id="GO:0005783">
    <property type="term" value="C:endoplasmic reticulum"/>
    <property type="evidence" value="ECO:0007669"/>
    <property type="project" value="TreeGrafter"/>
</dbReference>
<evidence type="ECO:0000313" key="4">
    <source>
        <dbReference type="Proteomes" id="UP000245884"/>
    </source>
</evidence>
<proteinExistence type="predicted"/>
<accession>A0A316UZ08</accession>
<evidence type="ECO:0000256" key="1">
    <source>
        <dbReference type="ARBA" id="ARBA00022857"/>
    </source>
</evidence>
<dbReference type="InterPro" id="IPR036291">
    <property type="entry name" value="NAD(P)-bd_dom_sf"/>
</dbReference>
<dbReference type="InterPro" id="IPR002347">
    <property type="entry name" value="SDR_fam"/>
</dbReference>
<dbReference type="RefSeq" id="XP_025363765.1">
    <property type="nucleotide sequence ID" value="XM_025509098.1"/>
</dbReference>
<dbReference type="Proteomes" id="UP000245884">
    <property type="component" value="Unassembled WGS sequence"/>
</dbReference>
<dbReference type="EMBL" id="KZ819664">
    <property type="protein sequence ID" value="PWN29153.1"/>
    <property type="molecule type" value="Genomic_DNA"/>
</dbReference>
<evidence type="ECO:0000256" key="2">
    <source>
        <dbReference type="ARBA" id="ARBA00023002"/>
    </source>
</evidence>
<dbReference type="AlphaFoldDB" id="A0A316UZ08"/>
<evidence type="ECO:0000313" key="3">
    <source>
        <dbReference type="EMBL" id="PWN29153.1"/>
    </source>
</evidence>
<dbReference type="STRING" id="1569628.A0A316UZ08"/>
<dbReference type="Gene3D" id="3.40.50.720">
    <property type="entry name" value="NAD(P)-binding Rossmann-like Domain"/>
    <property type="match status" value="1"/>
</dbReference>
<protein>
    <submittedName>
        <fullName evidence="3">NAD(P)-binding protein</fullName>
    </submittedName>
</protein>
<keyword evidence="1" id="KW-0521">NADP</keyword>
<dbReference type="PANTHER" id="PTHR43086:SF2">
    <property type="entry name" value="HYDROXYSTEROID DEHYDROGENASE-LIKE PROTEIN 1"/>
    <property type="match status" value="1"/>
</dbReference>
<dbReference type="Pfam" id="PF00106">
    <property type="entry name" value="adh_short"/>
    <property type="match status" value="1"/>
</dbReference>
<dbReference type="GO" id="GO:0016491">
    <property type="term" value="F:oxidoreductase activity"/>
    <property type="evidence" value="ECO:0007669"/>
    <property type="project" value="UniProtKB-KW"/>
</dbReference>
<dbReference type="GeneID" id="37030921"/>
<dbReference type="PANTHER" id="PTHR43086">
    <property type="entry name" value="VERY-LONG-CHAIN 3-OXOOACYL-COA REDUCTASE"/>
    <property type="match status" value="1"/>
</dbReference>
<dbReference type="OrthoDB" id="47007at2759"/>
<sequence length="318" mass="35085">MRYQKSSAEPSQNSLHRYYHANGASTSSTTSKKDKAPYALVTGSTGGIGEEWVHQLAALGFNVIAQGRNESKLQLVRSAVLARYPAVDVRLLVTEATIWPNEPLVTGLTALVEDDPSVRLTIVINNLGTVSTGFPMLEEESSESVAAVITSNAIFPAEIARICLPALKRHQPSLLCTVTSLGAWNPPPYLSPYAGTKGFDVAFSRSLWNEMAIERQDVDVVCLAPGQVVSGMHKYPPTLMAPLASVWTESAVAALRSTWWRPRPPPVVIPYRWHYWGQMLGQWSPSWLSDTVARKIAVQLKADYWEQAERETVDKKLL</sequence>
<keyword evidence="2" id="KW-0560">Oxidoreductase</keyword>
<dbReference type="SUPFAM" id="SSF51735">
    <property type="entry name" value="NAD(P)-binding Rossmann-fold domains"/>
    <property type="match status" value="1"/>
</dbReference>
<dbReference type="GO" id="GO:0030497">
    <property type="term" value="P:fatty acid elongation"/>
    <property type="evidence" value="ECO:0007669"/>
    <property type="project" value="TreeGrafter"/>
</dbReference>